<keyword evidence="3" id="KW-0862">Zinc</keyword>
<dbReference type="PROSITE" id="PS50865">
    <property type="entry name" value="ZF_MYND_2"/>
    <property type="match status" value="1"/>
</dbReference>
<dbReference type="Gene3D" id="6.10.140.2220">
    <property type="match status" value="1"/>
</dbReference>
<gene>
    <name evidence="6" type="ORF">ARMSODRAFT_958181</name>
</gene>
<evidence type="ECO:0000256" key="3">
    <source>
        <dbReference type="ARBA" id="ARBA00022833"/>
    </source>
</evidence>
<dbReference type="AlphaFoldDB" id="A0A2H3BHV4"/>
<proteinExistence type="predicted"/>
<evidence type="ECO:0000256" key="4">
    <source>
        <dbReference type="PROSITE-ProRule" id="PRU00134"/>
    </source>
</evidence>
<accession>A0A2H3BHV4</accession>
<dbReference type="Pfam" id="PF01753">
    <property type="entry name" value="zf-MYND"/>
    <property type="match status" value="1"/>
</dbReference>
<reference evidence="7" key="1">
    <citation type="journal article" date="2017" name="Nat. Ecol. Evol.">
        <title>Genome expansion and lineage-specific genetic innovations in the forest pathogenic fungi Armillaria.</title>
        <authorList>
            <person name="Sipos G."/>
            <person name="Prasanna A.N."/>
            <person name="Walter M.C."/>
            <person name="O'Connor E."/>
            <person name="Balint B."/>
            <person name="Krizsan K."/>
            <person name="Kiss B."/>
            <person name="Hess J."/>
            <person name="Varga T."/>
            <person name="Slot J."/>
            <person name="Riley R."/>
            <person name="Boka B."/>
            <person name="Rigling D."/>
            <person name="Barry K."/>
            <person name="Lee J."/>
            <person name="Mihaltcheva S."/>
            <person name="LaButti K."/>
            <person name="Lipzen A."/>
            <person name="Waldron R."/>
            <person name="Moloney N.M."/>
            <person name="Sperisen C."/>
            <person name="Kredics L."/>
            <person name="Vagvoelgyi C."/>
            <person name="Patrignani A."/>
            <person name="Fitzpatrick D."/>
            <person name="Nagy I."/>
            <person name="Doyle S."/>
            <person name="Anderson J.B."/>
            <person name="Grigoriev I.V."/>
            <person name="Gueldener U."/>
            <person name="Muensterkoetter M."/>
            <person name="Nagy L.G."/>
        </authorList>
    </citation>
    <scope>NUCLEOTIDE SEQUENCE [LARGE SCALE GENOMIC DNA]</scope>
    <source>
        <strain evidence="7">28-4</strain>
    </source>
</reference>
<dbReference type="Proteomes" id="UP000218334">
    <property type="component" value="Unassembled WGS sequence"/>
</dbReference>
<name>A0A2H3BHV4_9AGAR</name>
<keyword evidence="7" id="KW-1185">Reference proteome</keyword>
<dbReference type="SUPFAM" id="SSF144232">
    <property type="entry name" value="HIT/MYND zinc finger-like"/>
    <property type="match status" value="1"/>
</dbReference>
<evidence type="ECO:0000259" key="5">
    <source>
        <dbReference type="PROSITE" id="PS50865"/>
    </source>
</evidence>
<protein>
    <recommendedName>
        <fullName evidence="5">MYND-type domain-containing protein</fullName>
    </recommendedName>
</protein>
<evidence type="ECO:0000313" key="7">
    <source>
        <dbReference type="Proteomes" id="UP000218334"/>
    </source>
</evidence>
<sequence length="594" mass="68046">MAGRCRTQHYIPTSDFNDPQTISEIYKIAYEWGDRVPSGFSILPPCFEVFRHHLSTTNIPSDDDNNTDLSLIRACFFAFGKGISALHGESGTEALYEDILAMTETILSWTRYFFHSFDMSTGLGDNPDLNGIPDSNLSCIAHLLSSLATLTQFRHSLYSEPRLVQNIVRFWLELTLHGYQSAYEFRALMATITAFDDTKSVIPEALRLWNHQAEDVATVIIRGLIEDQSRHPQKYVDYIRGGTLLTFCARMSLRFYDCIIAQKSVMWCCRAIRILVSKPKRYFPPEARARAVALEHFIGYVFGPCRYVYNLAEALDFHLLESVLTFSHFISLNEESLGARIVPPKFYNILDDILELVNTFTIYRSILRRILRTVKHADKFESTLGGRAAQRWYHLKALALERSEDMHQYDLKESKGRFMCENRECPNKDINPRSPSRRCGGCSNVVYCSPECQKIDWKADGGHRLTCLQNQSNRKDGRSHGISCIDYEFFVAKCGTDIREHLNLIRALRTQDLNEQVGNHKPVATTIVMSYIGPGNGVRMLRRDMSICATQIGEDKWRLLKKDGEQVIIIMELPYDKDEPIYFAIPLSQFDVAL</sequence>
<evidence type="ECO:0000313" key="6">
    <source>
        <dbReference type="EMBL" id="PBK68514.1"/>
    </source>
</evidence>
<dbReference type="GO" id="GO:0008270">
    <property type="term" value="F:zinc ion binding"/>
    <property type="evidence" value="ECO:0007669"/>
    <property type="project" value="UniProtKB-KW"/>
</dbReference>
<dbReference type="EMBL" id="KZ293432">
    <property type="protein sequence ID" value="PBK68514.1"/>
    <property type="molecule type" value="Genomic_DNA"/>
</dbReference>
<dbReference type="InterPro" id="IPR002893">
    <property type="entry name" value="Znf_MYND"/>
</dbReference>
<organism evidence="6 7">
    <name type="scientific">Armillaria solidipes</name>
    <dbReference type="NCBI Taxonomy" id="1076256"/>
    <lineage>
        <taxon>Eukaryota</taxon>
        <taxon>Fungi</taxon>
        <taxon>Dikarya</taxon>
        <taxon>Basidiomycota</taxon>
        <taxon>Agaricomycotina</taxon>
        <taxon>Agaricomycetes</taxon>
        <taxon>Agaricomycetidae</taxon>
        <taxon>Agaricales</taxon>
        <taxon>Marasmiineae</taxon>
        <taxon>Physalacriaceae</taxon>
        <taxon>Armillaria</taxon>
    </lineage>
</organism>
<feature type="domain" description="MYND-type" evidence="5">
    <location>
        <begin position="422"/>
        <end position="467"/>
    </location>
</feature>
<evidence type="ECO:0000256" key="2">
    <source>
        <dbReference type="ARBA" id="ARBA00022771"/>
    </source>
</evidence>
<dbReference type="STRING" id="1076256.A0A2H3BHV4"/>
<keyword evidence="2 4" id="KW-0863">Zinc-finger</keyword>
<evidence type="ECO:0000256" key="1">
    <source>
        <dbReference type="ARBA" id="ARBA00022723"/>
    </source>
</evidence>
<keyword evidence="1" id="KW-0479">Metal-binding</keyword>